<dbReference type="InterPro" id="IPR003591">
    <property type="entry name" value="Leu-rich_rpt_typical-subtyp"/>
</dbReference>
<gene>
    <name evidence="26" type="ORF">Pyn_38446</name>
</gene>
<sequence>MEHSRTTHGGRLILFTFLHGFILLCMSTPSNSATLPSGITFGNETDRLALLDLKKRITQDPLHLMSSWNESIHFCSWVGVTCNNSNKRVVILNLSSQKLVGSLPPSIGNLTHLTGINLDSNSFHGEIPQEMGRLRSLQYLTLSQNSFGGKISINISHCTQLRELDVTFNELIGSIPNQLSSLLNLNYLSVAANNLTGAIPGWIGNFSSLHDLYLGLNNLHGSIPNELGRLTALQNISLTGNNLSGKVPSSIYNISSIYLFSVAVNQLQGELPPNLGINLPNLEEFYGGANKFTGTIPASLSNSSRLRKLDFSENGLTGTLPAENLGSLQSLVWMTFGSNWLTSESGNLNFLSFLANCTSLEVLGLHTNLFQGELPGSITNLSSQLKYLYLGRNLIRGRIPDDIGKLENLSLLGVEQNNLSGTIPNGIGKLQKLEELNLNSNKFSGPIPSSLGNLTSLTKLFMFNNRFEGSIPQSLGNCQSLLVLDLSNNNLTGTIPRELVGISSLSLYLALFNNFLTGPLPFQVSDLVNLAELDVSGNKLSSEIPTTLGSCIMLRWLHLERNNFEGTVPQSLKSLRSLEEIDMSHNNLSGQIPEFLGKFTLLIHLNLSYNDFEGELPTEGIFSNASGLSIIGNNRLCGGLPKLRLHACSIKKSHSPQRLLALKVVIPVACALALIIALSCFILARSKVKKSRGSPVTSHSYQGWKSDLSYLELVQSTDGFSVEKLIGSGSFGSVYKGVLPSDGRVVAVKVLNLQQPGAFKSFIDECKALKSIRHRNLLKIITACSSIDNQGNDFKSLVLEFMENGSVDSWLHPKDDEQYQSKRLSLTQRLNIAIDVASALEYLHYHCEKTIVHCDLKPSNVLLGENMVAHVGDFGLARLLLEASDNSSQSLTLSAGLKGSIGYIPPEYGMGGQVSILGDIYSFGILLLEMFTGKRPTDGIFGDGMTIHQFTAMAMPDHAMDIVDHSLLIERDYADGDDKRYNNDIGYQDDSPILETRLKECLVSVMQIGLSCSAILPAERMHMDVVVNKMKDTRDSYLNLRRRRS</sequence>
<dbReference type="STRING" id="2094558.A0A314UCF9"/>
<evidence type="ECO:0000256" key="8">
    <source>
        <dbReference type="ARBA" id="ARBA00022614"/>
    </source>
</evidence>
<evidence type="ECO:0000256" key="11">
    <source>
        <dbReference type="ARBA" id="ARBA00022729"/>
    </source>
</evidence>
<dbReference type="EC" id="2.7.11.1" evidence="4"/>
<evidence type="ECO:0000256" key="13">
    <source>
        <dbReference type="ARBA" id="ARBA00022741"/>
    </source>
</evidence>
<dbReference type="GO" id="GO:0005886">
    <property type="term" value="C:plasma membrane"/>
    <property type="evidence" value="ECO:0007669"/>
    <property type="project" value="UniProtKB-SubCell"/>
</dbReference>
<dbReference type="FunFam" id="3.80.10.10:FF:001158">
    <property type="entry name" value="Leucine-rich repeat protein kinase family protein"/>
    <property type="match status" value="1"/>
</dbReference>
<evidence type="ECO:0000256" key="2">
    <source>
        <dbReference type="ARBA" id="ARBA00008684"/>
    </source>
</evidence>
<dbReference type="FunFam" id="1.10.510.10:FF:000358">
    <property type="entry name" value="Putative leucine-rich repeat receptor-like serine/threonine-protein kinase"/>
    <property type="match status" value="1"/>
</dbReference>
<name>A0A314UCF9_PRUYE</name>
<keyword evidence="18" id="KW-0675">Receptor</keyword>
<dbReference type="PROSITE" id="PS50011">
    <property type="entry name" value="PROTEIN_KINASE_DOM"/>
    <property type="match status" value="1"/>
</dbReference>
<evidence type="ECO:0000256" key="6">
    <source>
        <dbReference type="ARBA" id="ARBA00022527"/>
    </source>
</evidence>
<dbReference type="SMART" id="SM00220">
    <property type="entry name" value="S_TKc"/>
    <property type="match status" value="1"/>
</dbReference>
<protein>
    <recommendedName>
        <fullName evidence="4">non-specific serine/threonine protein kinase</fullName>
        <ecNumber evidence="4">2.7.11.1</ecNumber>
    </recommendedName>
</protein>
<keyword evidence="17 23" id="KW-0472">Membrane</keyword>
<dbReference type="InterPro" id="IPR055414">
    <property type="entry name" value="LRR_R13L4/SHOC2-like"/>
</dbReference>
<keyword evidence="9" id="KW-0808">Transferase</keyword>
<keyword evidence="19" id="KW-0325">Glycoprotein</keyword>
<evidence type="ECO:0000256" key="20">
    <source>
        <dbReference type="ARBA" id="ARBA00047899"/>
    </source>
</evidence>
<dbReference type="InterPro" id="IPR032675">
    <property type="entry name" value="LRR_dom_sf"/>
</dbReference>
<dbReference type="Gene3D" id="1.10.510.10">
    <property type="entry name" value="Transferase(Phosphotransferase) domain 1"/>
    <property type="match status" value="1"/>
</dbReference>
<dbReference type="Pfam" id="PF23598">
    <property type="entry name" value="LRR_14"/>
    <property type="match status" value="1"/>
</dbReference>
<dbReference type="OrthoDB" id="676979at2759"/>
<dbReference type="FunFam" id="3.80.10.10:FF:000288">
    <property type="entry name" value="LRR receptor-like serine/threonine-protein kinase EFR"/>
    <property type="match status" value="1"/>
</dbReference>
<evidence type="ECO:0000256" key="12">
    <source>
        <dbReference type="ARBA" id="ARBA00022737"/>
    </source>
</evidence>
<dbReference type="EMBL" id="PJQY01003801">
    <property type="protein sequence ID" value="PQM34532.1"/>
    <property type="molecule type" value="Genomic_DNA"/>
</dbReference>
<dbReference type="PRINTS" id="PR00019">
    <property type="entry name" value="LEURICHRPT"/>
</dbReference>
<keyword evidence="5" id="KW-1003">Cell membrane</keyword>
<evidence type="ECO:0000256" key="7">
    <source>
        <dbReference type="ARBA" id="ARBA00022553"/>
    </source>
</evidence>
<dbReference type="InterPro" id="IPR011009">
    <property type="entry name" value="Kinase-like_dom_sf"/>
</dbReference>
<evidence type="ECO:0000256" key="24">
    <source>
        <dbReference type="SAM" id="SignalP"/>
    </source>
</evidence>
<feature type="transmembrane region" description="Helical" evidence="23">
    <location>
        <begin position="660"/>
        <end position="684"/>
    </location>
</feature>
<dbReference type="InterPro" id="IPR013210">
    <property type="entry name" value="LRR_N_plant-typ"/>
</dbReference>
<dbReference type="InterPro" id="IPR000719">
    <property type="entry name" value="Prot_kinase_dom"/>
</dbReference>
<evidence type="ECO:0000256" key="15">
    <source>
        <dbReference type="ARBA" id="ARBA00022840"/>
    </source>
</evidence>
<feature type="binding site" evidence="22">
    <location>
        <position position="749"/>
    </location>
    <ligand>
        <name>ATP</name>
        <dbReference type="ChEBI" id="CHEBI:30616"/>
    </ligand>
</feature>
<keyword evidence="8" id="KW-0433">Leucine-rich repeat</keyword>
<evidence type="ECO:0000256" key="16">
    <source>
        <dbReference type="ARBA" id="ARBA00022989"/>
    </source>
</evidence>
<dbReference type="InterPro" id="IPR001611">
    <property type="entry name" value="Leu-rich_rpt"/>
</dbReference>
<accession>A0A314UCF9</accession>
<dbReference type="FunFam" id="3.30.200.20:FF:000432">
    <property type="entry name" value="LRR receptor-like serine/threonine-protein kinase EFR"/>
    <property type="match status" value="1"/>
</dbReference>
<evidence type="ECO:0000256" key="22">
    <source>
        <dbReference type="PROSITE-ProRule" id="PRU10141"/>
    </source>
</evidence>
<keyword evidence="7" id="KW-0597">Phosphoprotein</keyword>
<comment type="catalytic activity">
    <reaction evidence="20">
        <text>L-threonyl-[protein] + ATP = O-phospho-L-threonyl-[protein] + ADP + H(+)</text>
        <dbReference type="Rhea" id="RHEA:46608"/>
        <dbReference type="Rhea" id="RHEA-COMP:11060"/>
        <dbReference type="Rhea" id="RHEA-COMP:11605"/>
        <dbReference type="ChEBI" id="CHEBI:15378"/>
        <dbReference type="ChEBI" id="CHEBI:30013"/>
        <dbReference type="ChEBI" id="CHEBI:30616"/>
        <dbReference type="ChEBI" id="CHEBI:61977"/>
        <dbReference type="ChEBI" id="CHEBI:456216"/>
        <dbReference type="EC" id="2.7.11.1"/>
    </reaction>
</comment>
<keyword evidence="10 23" id="KW-0812">Transmembrane</keyword>
<dbReference type="Pfam" id="PF13855">
    <property type="entry name" value="LRR_8"/>
    <property type="match status" value="2"/>
</dbReference>
<keyword evidence="6" id="KW-0723">Serine/threonine-protein kinase</keyword>
<dbReference type="SUPFAM" id="SSF56112">
    <property type="entry name" value="Protein kinase-like (PK-like)"/>
    <property type="match status" value="1"/>
</dbReference>
<dbReference type="Pfam" id="PF08263">
    <property type="entry name" value="LRRNT_2"/>
    <property type="match status" value="1"/>
</dbReference>
<dbReference type="Proteomes" id="UP000250321">
    <property type="component" value="Unassembled WGS sequence"/>
</dbReference>
<keyword evidence="11 24" id="KW-0732">Signal</keyword>
<dbReference type="PROSITE" id="PS00108">
    <property type="entry name" value="PROTEIN_KINASE_ST"/>
    <property type="match status" value="1"/>
</dbReference>
<evidence type="ECO:0000256" key="10">
    <source>
        <dbReference type="ARBA" id="ARBA00022692"/>
    </source>
</evidence>
<dbReference type="AlphaFoldDB" id="A0A314UCF9"/>
<feature type="chain" id="PRO_5016462445" description="non-specific serine/threonine protein kinase" evidence="24">
    <location>
        <begin position="33"/>
        <end position="1045"/>
    </location>
</feature>
<evidence type="ECO:0000256" key="3">
    <source>
        <dbReference type="ARBA" id="ARBA00009592"/>
    </source>
</evidence>
<dbReference type="PANTHER" id="PTHR27008:SF499">
    <property type="entry name" value="OS06G0581500 PROTEIN"/>
    <property type="match status" value="1"/>
</dbReference>
<evidence type="ECO:0000256" key="1">
    <source>
        <dbReference type="ARBA" id="ARBA00004251"/>
    </source>
</evidence>
<dbReference type="Gene3D" id="3.80.10.10">
    <property type="entry name" value="Ribonuclease Inhibitor"/>
    <property type="match status" value="3"/>
</dbReference>
<evidence type="ECO:0000313" key="26">
    <source>
        <dbReference type="EMBL" id="PQM34532.1"/>
    </source>
</evidence>
<dbReference type="Pfam" id="PF07714">
    <property type="entry name" value="PK_Tyr_Ser-Thr"/>
    <property type="match status" value="1"/>
</dbReference>
<dbReference type="PROSITE" id="PS00107">
    <property type="entry name" value="PROTEIN_KINASE_ATP"/>
    <property type="match status" value="1"/>
</dbReference>
<dbReference type="InterPro" id="IPR008271">
    <property type="entry name" value="Ser/Thr_kinase_AS"/>
</dbReference>
<dbReference type="GO" id="GO:0004674">
    <property type="term" value="F:protein serine/threonine kinase activity"/>
    <property type="evidence" value="ECO:0007669"/>
    <property type="project" value="UniProtKB-KW"/>
</dbReference>
<keyword evidence="27" id="KW-1185">Reference proteome</keyword>
<dbReference type="SUPFAM" id="SSF52058">
    <property type="entry name" value="L domain-like"/>
    <property type="match status" value="2"/>
</dbReference>
<organism evidence="26 27">
    <name type="scientific">Prunus yedoensis var. nudiflora</name>
    <dbReference type="NCBI Taxonomy" id="2094558"/>
    <lineage>
        <taxon>Eukaryota</taxon>
        <taxon>Viridiplantae</taxon>
        <taxon>Streptophyta</taxon>
        <taxon>Embryophyta</taxon>
        <taxon>Tracheophyta</taxon>
        <taxon>Spermatophyta</taxon>
        <taxon>Magnoliopsida</taxon>
        <taxon>eudicotyledons</taxon>
        <taxon>Gunneridae</taxon>
        <taxon>Pentapetalae</taxon>
        <taxon>rosids</taxon>
        <taxon>fabids</taxon>
        <taxon>Rosales</taxon>
        <taxon>Rosaceae</taxon>
        <taxon>Amygdaloideae</taxon>
        <taxon>Amygdaleae</taxon>
        <taxon>Prunus</taxon>
    </lineage>
</organism>
<evidence type="ECO:0000313" key="27">
    <source>
        <dbReference type="Proteomes" id="UP000250321"/>
    </source>
</evidence>
<evidence type="ECO:0000256" key="4">
    <source>
        <dbReference type="ARBA" id="ARBA00012513"/>
    </source>
</evidence>
<comment type="similarity">
    <text evidence="2">Belongs to the protein kinase superfamily. Ser/Thr protein kinase family.</text>
</comment>
<dbReference type="InterPro" id="IPR051809">
    <property type="entry name" value="Plant_receptor-like_S/T_kinase"/>
</dbReference>
<dbReference type="PANTHER" id="PTHR27008">
    <property type="entry name" value="OS04G0122200 PROTEIN"/>
    <property type="match status" value="1"/>
</dbReference>
<dbReference type="InterPro" id="IPR017441">
    <property type="entry name" value="Protein_kinase_ATP_BS"/>
</dbReference>
<keyword evidence="15 22" id="KW-0067">ATP-binding</keyword>
<dbReference type="GO" id="GO:0005524">
    <property type="term" value="F:ATP binding"/>
    <property type="evidence" value="ECO:0007669"/>
    <property type="project" value="UniProtKB-UniRule"/>
</dbReference>
<feature type="domain" description="Protein kinase" evidence="25">
    <location>
        <begin position="720"/>
        <end position="1038"/>
    </location>
</feature>
<evidence type="ECO:0000256" key="14">
    <source>
        <dbReference type="ARBA" id="ARBA00022777"/>
    </source>
</evidence>
<comment type="similarity">
    <text evidence="3">Belongs to the RLP family.</text>
</comment>
<proteinExistence type="inferred from homology"/>
<dbReference type="Gene3D" id="3.30.200.20">
    <property type="entry name" value="Phosphorylase Kinase, domain 1"/>
    <property type="match status" value="1"/>
</dbReference>
<keyword evidence="14" id="KW-0418">Kinase</keyword>
<dbReference type="FunFam" id="3.80.10.10:FF:000275">
    <property type="entry name" value="Leucine-rich repeat receptor-like protein kinase"/>
    <property type="match status" value="1"/>
</dbReference>
<evidence type="ECO:0000256" key="5">
    <source>
        <dbReference type="ARBA" id="ARBA00022475"/>
    </source>
</evidence>
<comment type="catalytic activity">
    <reaction evidence="21">
        <text>L-seryl-[protein] + ATP = O-phospho-L-seryl-[protein] + ADP + H(+)</text>
        <dbReference type="Rhea" id="RHEA:17989"/>
        <dbReference type="Rhea" id="RHEA-COMP:9863"/>
        <dbReference type="Rhea" id="RHEA-COMP:11604"/>
        <dbReference type="ChEBI" id="CHEBI:15378"/>
        <dbReference type="ChEBI" id="CHEBI:29999"/>
        <dbReference type="ChEBI" id="CHEBI:30616"/>
        <dbReference type="ChEBI" id="CHEBI:83421"/>
        <dbReference type="ChEBI" id="CHEBI:456216"/>
        <dbReference type="EC" id="2.7.11.1"/>
    </reaction>
</comment>
<comment type="subcellular location">
    <subcellularLocation>
        <location evidence="1">Cell membrane</location>
        <topology evidence="1">Single-pass type I membrane protein</topology>
    </subcellularLocation>
</comment>
<dbReference type="SMART" id="SM00365">
    <property type="entry name" value="LRR_SD22"/>
    <property type="match status" value="5"/>
</dbReference>
<evidence type="ECO:0000256" key="9">
    <source>
        <dbReference type="ARBA" id="ARBA00022679"/>
    </source>
</evidence>
<feature type="signal peptide" evidence="24">
    <location>
        <begin position="1"/>
        <end position="32"/>
    </location>
</feature>
<evidence type="ECO:0000256" key="19">
    <source>
        <dbReference type="ARBA" id="ARBA00023180"/>
    </source>
</evidence>
<dbReference type="InterPro" id="IPR001245">
    <property type="entry name" value="Ser-Thr/Tyr_kinase_cat_dom"/>
</dbReference>
<evidence type="ECO:0000256" key="17">
    <source>
        <dbReference type="ARBA" id="ARBA00023136"/>
    </source>
</evidence>
<evidence type="ECO:0000256" key="21">
    <source>
        <dbReference type="ARBA" id="ARBA00048679"/>
    </source>
</evidence>
<keyword evidence="16 23" id="KW-1133">Transmembrane helix</keyword>
<dbReference type="Pfam" id="PF00560">
    <property type="entry name" value="LRR_1"/>
    <property type="match status" value="3"/>
</dbReference>
<evidence type="ECO:0000256" key="18">
    <source>
        <dbReference type="ARBA" id="ARBA00023170"/>
    </source>
</evidence>
<comment type="caution">
    <text evidence="26">The sequence shown here is derived from an EMBL/GenBank/DDBJ whole genome shotgun (WGS) entry which is preliminary data.</text>
</comment>
<evidence type="ECO:0000256" key="23">
    <source>
        <dbReference type="SAM" id="Phobius"/>
    </source>
</evidence>
<evidence type="ECO:0000259" key="25">
    <source>
        <dbReference type="PROSITE" id="PS50011"/>
    </source>
</evidence>
<keyword evidence="13 22" id="KW-0547">Nucleotide-binding</keyword>
<reference evidence="26 27" key="1">
    <citation type="submission" date="2018-02" db="EMBL/GenBank/DDBJ databases">
        <title>Draft genome of wild Prunus yedoensis var. nudiflora.</title>
        <authorList>
            <person name="Baek S."/>
            <person name="Kim J.-H."/>
            <person name="Choi K."/>
            <person name="Kim G.-B."/>
            <person name="Cho A."/>
            <person name="Jang H."/>
            <person name="Shin C.-H."/>
            <person name="Yu H.-J."/>
            <person name="Mun J.-H."/>
        </authorList>
    </citation>
    <scope>NUCLEOTIDE SEQUENCE [LARGE SCALE GENOMIC DNA]</scope>
    <source>
        <strain evidence="27">cv. Jeju island</strain>
        <tissue evidence="26">Leaf</tissue>
    </source>
</reference>
<dbReference type="SMART" id="SM00369">
    <property type="entry name" value="LRR_TYP"/>
    <property type="match status" value="6"/>
</dbReference>
<keyword evidence="12" id="KW-0677">Repeat</keyword>